<sequence length="156" mass="18046">MQDQSYEFKTGKLLFKMSVGRNRCGSYKEETLNQGRPFQRNNCKRKRGNSSDVPRPKRLQDSDLVKVTNVEDDVDDSQENDLALNIESLQAQCEARAFVEPSDYVRPKVSCSLACYAIGRVIRFHEASGSNPKKQYKEEIGSCLLRRRIRRSRRRP</sequence>
<feature type="compositionally biased region" description="Basic and acidic residues" evidence="1">
    <location>
        <begin position="54"/>
        <end position="64"/>
    </location>
</feature>
<evidence type="ECO:0000313" key="3">
    <source>
        <dbReference type="Proteomes" id="UP001151760"/>
    </source>
</evidence>
<name>A0ABQ5J5B6_9ASTR</name>
<proteinExistence type="predicted"/>
<dbReference type="EMBL" id="BQNB010021477">
    <property type="protein sequence ID" value="GJU06808.1"/>
    <property type="molecule type" value="Genomic_DNA"/>
</dbReference>
<protein>
    <submittedName>
        <fullName evidence="2">Uncharacterized protein</fullName>
    </submittedName>
</protein>
<gene>
    <name evidence="2" type="ORF">Tco_1123238</name>
</gene>
<dbReference type="Proteomes" id="UP001151760">
    <property type="component" value="Unassembled WGS sequence"/>
</dbReference>
<comment type="caution">
    <text evidence="2">The sequence shown here is derived from an EMBL/GenBank/DDBJ whole genome shotgun (WGS) entry which is preliminary data.</text>
</comment>
<feature type="region of interest" description="Disordered" evidence="1">
    <location>
        <begin position="28"/>
        <end position="64"/>
    </location>
</feature>
<reference evidence="2" key="2">
    <citation type="submission" date="2022-01" db="EMBL/GenBank/DDBJ databases">
        <authorList>
            <person name="Yamashiro T."/>
            <person name="Shiraishi A."/>
            <person name="Satake H."/>
            <person name="Nakayama K."/>
        </authorList>
    </citation>
    <scope>NUCLEOTIDE SEQUENCE</scope>
</reference>
<reference evidence="2" key="1">
    <citation type="journal article" date="2022" name="Int. J. Mol. Sci.">
        <title>Draft Genome of Tanacetum Coccineum: Genomic Comparison of Closely Related Tanacetum-Family Plants.</title>
        <authorList>
            <person name="Yamashiro T."/>
            <person name="Shiraishi A."/>
            <person name="Nakayama K."/>
            <person name="Satake H."/>
        </authorList>
    </citation>
    <scope>NUCLEOTIDE SEQUENCE</scope>
</reference>
<keyword evidence="3" id="KW-1185">Reference proteome</keyword>
<evidence type="ECO:0000313" key="2">
    <source>
        <dbReference type="EMBL" id="GJU06808.1"/>
    </source>
</evidence>
<evidence type="ECO:0000256" key="1">
    <source>
        <dbReference type="SAM" id="MobiDB-lite"/>
    </source>
</evidence>
<accession>A0ABQ5J5B6</accession>
<feature type="compositionally biased region" description="Polar residues" evidence="1">
    <location>
        <begin position="32"/>
        <end position="41"/>
    </location>
</feature>
<organism evidence="2 3">
    <name type="scientific">Tanacetum coccineum</name>
    <dbReference type="NCBI Taxonomy" id="301880"/>
    <lineage>
        <taxon>Eukaryota</taxon>
        <taxon>Viridiplantae</taxon>
        <taxon>Streptophyta</taxon>
        <taxon>Embryophyta</taxon>
        <taxon>Tracheophyta</taxon>
        <taxon>Spermatophyta</taxon>
        <taxon>Magnoliopsida</taxon>
        <taxon>eudicotyledons</taxon>
        <taxon>Gunneridae</taxon>
        <taxon>Pentapetalae</taxon>
        <taxon>asterids</taxon>
        <taxon>campanulids</taxon>
        <taxon>Asterales</taxon>
        <taxon>Asteraceae</taxon>
        <taxon>Asteroideae</taxon>
        <taxon>Anthemideae</taxon>
        <taxon>Anthemidinae</taxon>
        <taxon>Tanacetum</taxon>
    </lineage>
</organism>